<organism evidence="1 2">
    <name type="scientific">Streptomyces smaragdinus</name>
    <dbReference type="NCBI Taxonomy" id="2585196"/>
    <lineage>
        <taxon>Bacteria</taxon>
        <taxon>Bacillati</taxon>
        <taxon>Actinomycetota</taxon>
        <taxon>Actinomycetes</taxon>
        <taxon>Kitasatosporales</taxon>
        <taxon>Streptomycetaceae</taxon>
        <taxon>Streptomyces</taxon>
    </lineage>
</organism>
<dbReference type="AlphaFoldDB" id="A0A7K0CH29"/>
<gene>
    <name evidence="1" type="ORF">SRB5_29190</name>
</gene>
<reference evidence="1 2" key="1">
    <citation type="submission" date="2019-10" db="EMBL/GenBank/DDBJ databases">
        <title>Streptomyces smaragdinus sp. nov. and Streptomyces fabii sp. nov., isolated from the gut of fungus growing-termite Macrotermes natalensis.</title>
        <authorList>
            <person name="Schwitalla J."/>
            <person name="Benndorf R."/>
            <person name="Martin K."/>
            <person name="De Beer W."/>
            <person name="Kaster A.-K."/>
            <person name="Vollmers J."/>
            <person name="Poulsen M."/>
            <person name="Beemelmanns C."/>
        </authorList>
    </citation>
    <scope>NUCLEOTIDE SEQUENCE [LARGE SCALE GENOMIC DNA]</scope>
    <source>
        <strain evidence="1 2">RB5</strain>
    </source>
</reference>
<sequence length="222" mass="24809">MTVHDVARSLPGIPALKDLCRSIAMLETVLNPASEFRIHAFDREWSETEETALMDDGSGNDYAIVFSPAGAYIRGFDHESPMSPYVEDGPWPGVVDSVPVAFREYVTEPAFADEEMPRITACLWRGATDAHWHTGEIDFPDDNDDPDGSDWLFHLLTEGTPEAFRTWAEDYYETSVDLDAIRHVYAFRPLDGELIARLNPKTSLAEVSAEAARIGYPVDDKP</sequence>
<protein>
    <submittedName>
        <fullName evidence="1">Uncharacterized protein</fullName>
    </submittedName>
</protein>
<proteinExistence type="predicted"/>
<dbReference type="Proteomes" id="UP000466345">
    <property type="component" value="Unassembled WGS sequence"/>
</dbReference>
<evidence type="ECO:0000313" key="1">
    <source>
        <dbReference type="EMBL" id="MQY12780.1"/>
    </source>
</evidence>
<dbReference type="RefSeq" id="WP_153452376.1">
    <property type="nucleotide sequence ID" value="NZ_WEGJ01000008.1"/>
</dbReference>
<dbReference type="EMBL" id="WEGJ01000008">
    <property type="protein sequence ID" value="MQY12780.1"/>
    <property type="molecule type" value="Genomic_DNA"/>
</dbReference>
<accession>A0A7K0CH29</accession>
<name>A0A7K0CH29_9ACTN</name>
<dbReference type="OrthoDB" id="361945at2"/>
<comment type="caution">
    <text evidence="1">The sequence shown here is derived from an EMBL/GenBank/DDBJ whole genome shotgun (WGS) entry which is preliminary data.</text>
</comment>
<keyword evidence="2" id="KW-1185">Reference proteome</keyword>
<evidence type="ECO:0000313" key="2">
    <source>
        <dbReference type="Proteomes" id="UP000466345"/>
    </source>
</evidence>